<feature type="non-terminal residue" evidence="2">
    <location>
        <position position="1"/>
    </location>
</feature>
<dbReference type="Proteomes" id="UP001168821">
    <property type="component" value="Unassembled WGS sequence"/>
</dbReference>
<dbReference type="EMBL" id="JALNTZ010000189">
    <property type="protein sequence ID" value="KAJ3636357.1"/>
    <property type="molecule type" value="Genomic_DNA"/>
</dbReference>
<organism evidence="2 3">
    <name type="scientific">Zophobas morio</name>
    <dbReference type="NCBI Taxonomy" id="2755281"/>
    <lineage>
        <taxon>Eukaryota</taxon>
        <taxon>Metazoa</taxon>
        <taxon>Ecdysozoa</taxon>
        <taxon>Arthropoda</taxon>
        <taxon>Hexapoda</taxon>
        <taxon>Insecta</taxon>
        <taxon>Pterygota</taxon>
        <taxon>Neoptera</taxon>
        <taxon>Endopterygota</taxon>
        <taxon>Coleoptera</taxon>
        <taxon>Polyphaga</taxon>
        <taxon>Cucujiformia</taxon>
        <taxon>Tenebrionidae</taxon>
        <taxon>Zophobas</taxon>
    </lineage>
</organism>
<keyword evidence="1" id="KW-0472">Membrane</keyword>
<sequence>ELMKKLPTNVKLPTYELGSMGAFMVSSIASSALNALVYFHQTFSFFIYHCDPFWTTSASGVSCYISLDNSETRLSFCSSSTRIWYFLSVITKTDAI</sequence>
<gene>
    <name evidence="2" type="ORF">Zmor_004484</name>
</gene>
<accession>A0AA38M1P0</accession>
<evidence type="ECO:0000256" key="1">
    <source>
        <dbReference type="SAM" id="Phobius"/>
    </source>
</evidence>
<feature type="transmembrane region" description="Helical" evidence="1">
    <location>
        <begin position="20"/>
        <end position="39"/>
    </location>
</feature>
<keyword evidence="3" id="KW-1185">Reference proteome</keyword>
<reference evidence="2" key="1">
    <citation type="journal article" date="2023" name="G3 (Bethesda)">
        <title>Whole genome assemblies of Zophobas morio and Tenebrio molitor.</title>
        <authorList>
            <person name="Kaur S."/>
            <person name="Stinson S.A."/>
            <person name="diCenzo G.C."/>
        </authorList>
    </citation>
    <scope>NUCLEOTIDE SEQUENCE</scope>
    <source>
        <strain evidence="2">QUZm001</strain>
    </source>
</reference>
<comment type="caution">
    <text evidence="2">The sequence shown here is derived from an EMBL/GenBank/DDBJ whole genome shotgun (WGS) entry which is preliminary data.</text>
</comment>
<protein>
    <submittedName>
        <fullName evidence="2">Uncharacterized protein</fullName>
    </submittedName>
</protein>
<evidence type="ECO:0000313" key="2">
    <source>
        <dbReference type="EMBL" id="KAJ3636357.1"/>
    </source>
</evidence>
<proteinExistence type="predicted"/>
<evidence type="ECO:0000313" key="3">
    <source>
        <dbReference type="Proteomes" id="UP001168821"/>
    </source>
</evidence>
<keyword evidence="1" id="KW-0812">Transmembrane</keyword>
<dbReference type="AlphaFoldDB" id="A0AA38M1P0"/>
<keyword evidence="1" id="KW-1133">Transmembrane helix</keyword>
<name>A0AA38M1P0_9CUCU</name>